<protein>
    <recommendedName>
        <fullName evidence="5">MD-2-related lipid-recognition domain-containing protein</fullName>
    </recommendedName>
</protein>
<feature type="signal peptide" evidence="2">
    <location>
        <begin position="1"/>
        <end position="19"/>
    </location>
</feature>
<dbReference type="InterPro" id="IPR036846">
    <property type="entry name" value="GM2-AP_sf"/>
</dbReference>
<evidence type="ECO:0000313" key="3">
    <source>
        <dbReference type="EMBL" id="CAI6361770.1"/>
    </source>
</evidence>
<dbReference type="Proteomes" id="UP001160148">
    <property type="component" value="Unassembled WGS sequence"/>
</dbReference>
<keyword evidence="1 2" id="KW-0732">Signal</keyword>
<evidence type="ECO:0000256" key="1">
    <source>
        <dbReference type="ARBA" id="ARBA00022729"/>
    </source>
</evidence>
<accession>A0AAV0X0G7</accession>
<reference evidence="3 4" key="1">
    <citation type="submission" date="2023-01" db="EMBL/GenBank/DDBJ databases">
        <authorList>
            <person name="Whitehead M."/>
        </authorList>
    </citation>
    <scope>NUCLEOTIDE SEQUENCE [LARGE SCALE GENOMIC DNA]</scope>
</reference>
<sequence>MNFVLINLLTVLLFRPTLILCIRSRNILPALPFGQYKLIFKMIKSCGILQDNESFKFNFYLSHNPKSNVTEMKGNMTYSIPLDDTFFLEFNFAMKGADGHWKENTFIHKSPNGCSSIRNLLGTEWTKVMSGMGVKNATCPIPPGIYTASGVDTSIFSNINIPKTFIYGTYKTRVFLSRFKEVYGCNIYVLEFKPF</sequence>
<gene>
    <name evidence="3" type="ORF">MEUPH1_LOCUS16916</name>
</gene>
<proteinExistence type="predicted"/>
<organism evidence="3 4">
    <name type="scientific">Macrosiphum euphorbiae</name>
    <name type="common">potato aphid</name>
    <dbReference type="NCBI Taxonomy" id="13131"/>
    <lineage>
        <taxon>Eukaryota</taxon>
        <taxon>Metazoa</taxon>
        <taxon>Ecdysozoa</taxon>
        <taxon>Arthropoda</taxon>
        <taxon>Hexapoda</taxon>
        <taxon>Insecta</taxon>
        <taxon>Pterygota</taxon>
        <taxon>Neoptera</taxon>
        <taxon>Paraneoptera</taxon>
        <taxon>Hemiptera</taxon>
        <taxon>Sternorrhyncha</taxon>
        <taxon>Aphidomorpha</taxon>
        <taxon>Aphidoidea</taxon>
        <taxon>Aphididae</taxon>
        <taxon>Macrosiphini</taxon>
        <taxon>Macrosiphum</taxon>
    </lineage>
</organism>
<feature type="chain" id="PRO_5043639796" description="MD-2-related lipid-recognition domain-containing protein" evidence="2">
    <location>
        <begin position="20"/>
        <end position="195"/>
    </location>
</feature>
<evidence type="ECO:0000313" key="4">
    <source>
        <dbReference type="Proteomes" id="UP001160148"/>
    </source>
</evidence>
<name>A0AAV0X0G7_9HEMI</name>
<evidence type="ECO:0008006" key="5">
    <source>
        <dbReference type="Google" id="ProtNLM"/>
    </source>
</evidence>
<dbReference type="EMBL" id="CARXXK010000003">
    <property type="protein sequence ID" value="CAI6361770.1"/>
    <property type="molecule type" value="Genomic_DNA"/>
</dbReference>
<evidence type="ECO:0000256" key="2">
    <source>
        <dbReference type="SAM" id="SignalP"/>
    </source>
</evidence>
<dbReference type="AlphaFoldDB" id="A0AAV0X0G7"/>
<dbReference type="Gene3D" id="2.70.220.10">
    <property type="entry name" value="Ganglioside GM2 activator"/>
    <property type="match status" value="1"/>
</dbReference>
<comment type="caution">
    <text evidence="3">The sequence shown here is derived from an EMBL/GenBank/DDBJ whole genome shotgun (WGS) entry which is preliminary data.</text>
</comment>
<keyword evidence="4" id="KW-1185">Reference proteome</keyword>